<dbReference type="SMART" id="SM00225">
    <property type="entry name" value="BTB"/>
    <property type="match status" value="1"/>
</dbReference>
<comment type="caution">
    <text evidence="2">The sequence shown here is derived from an EMBL/GenBank/DDBJ whole genome shotgun (WGS) entry which is preliminary data.</text>
</comment>
<feature type="domain" description="BTB" evidence="1">
    <location>
        <begin position="25"/>
        <end position="85"/>
    </location>
</feature>
<dbReference type="PANTHER" id="PTHR45774:SF3">
    <property type="entry name" value="BTB (POZ) DOMAIN-CONTAINING 2B-RELATED"/>
    <property type="match status" value="1"/>
</dbReference>
<keyword evidence="3" id="KW-1185">Reference proteome</keyword>
<proteinExistence type="predicted"/>
<accession>A0A9N9FD93</accession>
<name>A0A9N9FD93_9GLOM</name>
<feature type="non-terminal residue" evidence="2">
    <location>
        <position position="387"/>
    </location>
</feature>
<dbReference type="Proteomes" id="UP000789508">
    <property type="component" value="Unassembled WGS sequence"/>
</dbReference>
<dbReference type="Gene3D" id="3.30.710.10">
    <property type="entry name" value="Potassium Channel Kv1.1, Chain A"/>
    <property type="match status" value="1"/>
</dbReference>
<dbReference type="InterPro" id="IPR011333">
    <property type="entry name" value="SKP1/BTB/POZ_sf"/>
</dbReference>
<dbReference type="EMBL" id="CAJVPS010001132">
    <property type="protein sequence ID" value="CAG8525702.1"/>
    <property type="molecule type" value="Genomic_DNA"/>
</dbReference>
<sequence>MPTVSEFQFEFYNDIVKLLRDSDTHDSVIRVGKEKREFRAHRVILCARSSYFRTVLSPQWVKKQNGEFILAIPNILPDIFEIILDGSINLEVHEDADILKLLVAADELRLDNLATYIQMYLIKKRTQLIRNDPVQILKIFLQHPKFTNLHDFCLETIRESPKLLFASDNFFSLDETHFELILERGNLLIEEIEIWDNLVKWGIAQHPNLSNDVSQWSSYDFRNIATTLQKFLPLINWSQIASREFQQKVMPYKDILPRMLYENIINHYLNPDIPVRVSLPARSSNPSTRLNRNFTLPSRNSSLRPTRFDSTIVNSKIAANISSAQVGRINLPNHATYNDINYGPSFGGSYDFYIKGNNWGSDSTEHYPGVTFHNIRSGHLQEYEVYQ</sequence>
<organism evidence="2 3">
    <name type="scientific">Ambispora leptoticha</name>
    <dbReference type="NCBI Taxonomy" id="144679"/>
    <lineage>
        <taxon>Eukaryota</taxon>
        <taxon>Fungi</taxon>
        <taxon>Fungi incertae sedis</taxon>
        <taxon>Mucoromycota</taxon>
        <taxon>Glomeromycotina</taxon>
        <taxon>Glomeromycetes</taxon>
        <taxon>Archaeosporales</taxon>
        <taxon>Ambisporaceae</taxon>
        <taxon>Ambispora</taxon>
    </lineage>
</organism>
<dbReference type="PROSITE" id="PS50097">
    <property type="entry name" value="BTB"/>
    <property type="match status" value="1"/>
</dbReference>
<dbReference type="Pfam" id="PF00651">
    <property type="entry name" value="BTB"/>
    <property type="match status" value="1"/>
</dbReference>
<protein>
    <submittedName>
        <fullName evidence="2">12541_t:CDS:1</fullName>
    </submittedName>
</protein>
<dbReference type="SUPFAM" id="SSF54695">
    <property type="entry name" value="POZ domain"/>
    <property type="match status" value="1"/>
</dbReference>
<dbReference type="OrthoDB" id="298084at2759"/>
<evidence type="ECO:0000313" key="2">
    <source>
        <dbReference type="EMBL" id="CAG8525702.1"/>
    </source>
</evidence>
<dbReference type="InterPro" id="IPR000210">
    <property type="entry name" value="BTB/POZ_dom"/>
</dbReference>
<evidence type="ECO:0000259" key="1">
    <source>
        <dbReference type="PROSITE" id="PS50097"/>
    </source>
</evidence>
<dbReference type="PANTHER" id="PTHR45774">
    <property type="entry name" value="BTB/POZ DOMAIN-CONTAINING"/>
    <property type="match status" value="1"/>
</dbReference>
<gene>
    <name evidence="2" type="ORF">ALEPTO_LOCUS4691</name>
</gene>
<evidence type="ECO:0000313" key="3">
    <source>
        <dbReference type="Proteomes" id="UP000789508"/>
    </source>
</evidence>
<reference evidence="2" key="1">
    <citation type="submission" date="2021-06" db="EMBL/GenBank/DDBJ databases">
        <authorList>
            <person name="Kallberg Y."/>
            <person name="Tangrot J."/>
            <person name="Rosling A."/>
        </authorList>
    </citation>
    <scope>NUCLEOTIDE SEQUENCE</scope>
    <source>
        <strain evidence="2">FL130A</strain>
    </source>
</reference>
<dbReference type="AlphaFoldDB" id="A0A9N9FD93"/>